<dbReference type="InterPro" id="IPR050338">
    <property type="entry name" value="DisA"/>
</dbReference>
<dbReference type="Pfam" id="PF02457">
    <property type="entry name" value="DAC"/>
    <property type="match status" value="1"/>
</dbReference>
<dbReference type="Proteomes" id="UP001317532">
    <property type="component" value="Chromosome"/>
</dbReference>
<sequence>MNWPHLPVHVTLTDAIDIVATSILVYYLLLLIRGTRAVQIMLGLFALVVILAVSNLLHLLVLATVMQYLLLGTAVTLPIIFQPELRRGLEQLGRGRLFVRDRRAEDATVAEQIRVIAQAGFTLATMRTGALIVLEGQTGLREYVESGTMLDARLSLDLLLAIFNKTSPLHDGAVIVRDLIVEGAACFLPLSDNTIAVDRHVGTRHRAAVGLTEQTDAVIVVVSEETGLVSVARAGRLSVPIDDEERLRRVLAACVRPTRRSAKADGSPLAKLFARPLDQLRTRAHSPQEQFRT</sequence>
<keyword evidence="8 10" id="KW-1133">Transmembrane helix</keyword>
<evidence type="ECO:0000256" key="10">
    <source>
        <dbReference type="HAMAP-Rule" id="MF_01499"/>
    </source>
</evidence>
<comment type="similarity">
    <text evidence="10">Belongs to the adenylate cyclase family. DacA/CdaA subfamily.</text>
</comment>
<evidence type="ECO:0000256" key="8">
    <source>
        <dbReference type="ARBA" id="ARBA00022989"/>
    </source>
</evidence>
<dbReference type="Gene3D" id="3.40.1700.10">
    <property type="entry name" value="DNA integrity scanning protein, DisA, N-terminal domain"/>
    <property type="match status" value="1"/>
</dbReference>
<dbReference type="InterPro" id="IPR045585">
    <property type="entry name" value="CdaA_N"/>
</dbReference>
<organism evidence="12 13">
    <name type="scientific">Vulcanimicrobium alpinum</name>
    <dbReference type="NCBI Taxonomy" id="3016050"/>
    <lineage>
        <taxon>Bacteria</taxon>
        <taxon>Bacillati</taxon>
        <taxon>Vulcanimicrobiota</taxon>
        <taxon>Vulcanimicrobiia</taxon>
        <taxon>Vulcanimicrobiales</taxon>
        <taxon>Vulcanimicrobiaceae</taxon>
        <taxon>Vulcanimicrobium</taxon>
    </lineage>
</organism>
<dbReference type="InterPro" id="IPR034701">
    <property type="entry name" value="CdaA"/>
</dbReference>
<evidence type="ECO:0000256" key="5">
    <source>
        <dbReference type="ARBA" id="ARBA00022695"/>
    </source>
</evidence>
<dbReference type="InterPro" id="IPR014046">
    <property type="entry name" value="C-di-AMP_synthase"/>
</dbReference>
<dbReference type="EC" id="2.7.7.85" evidence="10"/>
<evidence type="ECO:0000256" key="3">
    <source>
        <dbReference type="ARBA" id="ARBA00022679"/>
    </source>
</evidence>
<dbReference type="PROSITE" id="PS51794">
    <property type="entry name" value="DAC"/>
    <property type="match status" value="1"/>
</dbReference>
<feature type="transmembrane region" description="Helical" evidence="10">
    <location>
        <begin position="6"/>
        <end position="30"/>
    </location>
</feature>
<name>A0AAN2CAA1_UNVUL</name>
<keyword evidence="3 10" id="KW-0808">Transferase</keyword>
<comment type="catalytic activity">
    <reaction evidence="1 10">
        <text>2 ATP = 3',3'-c-di-AMP + 2 diphosphate</text>
        <dbReference type="Rhea" id="RHEA:35655"/>
        <dbReference type="ChEBI" id="CHEBI:30616"/>
        <dbReference type="ChEBI" id="CHEBI:33019"/>
        <dbReference type="ChEBI" id="CHEBI:71500"/>
        <dbReference type="EC" id="2.7.7.85"/>
    </reaction>
</comment>
<evidence type="ECO:0000313" key="13">
    <source>
        <dbReference type="Proteomes" id="UP001317532"/>
    </source>
</evidence>
<reference evidence="12 13" key="1">
    <citation type="journal article" date="2022" name="ISME Commun">
        <title>Vulcanimicrobium alpinus gen. nov. sp. nov., the first cultivated representative of the candidate phylum 'Eremiobacterota', is a metabolically versatile aerobic anoxygenic phototroph.</title>
        <authorList>
            <person name="Yabe S."/>
            <person name="Muto K."/>
            <person name="Abe K."/>
            <person name="Yokota A."/>
            <person name="Staudigel H."/>
            <person name="Tebo B.M."/>
        </authorList>
    </citation>
    <scope>NUCLEOTIDE SEQUENCE [LARGE SCALE GENOMIC DNA]</scope>
    <source>
        <strain evidence="12 13">WC8-2</strain>
    </source>
</reference>
<gene>
    <name evidence="10" type="primary">dacA</name>
    <name evidence="12" type="ORF">WPS_17230</name>
</gene>
<evidence type="ECO:0000313" key="12">
    <source>
        <dbReference type="EMBL" id="BDE06447.1"/>
    </source>
</evidence>
<keyword evidence="5 10" id="KW-0548">Nucleotidyltransferase</keyword>
<dbReference type="AlphaFoldDB" id="A0AAN2CAA1"/>
<dbReference type="RefSeq" id="WP_317997404.1">
    <property type="nucleotide sequence ID" value="NZ_AP025523.1"/>
</dbReference>
<protein>
    <recommendedName>
        <fullName evidence="10">Diadenylate cyclase</fullName>
        <shortName evidence="10">DAC</shortName>
        <ecNumber evidence="10">2.7.7.85</ecNumber>
    </recommendedName>
    <alternativeName>
        <fullName evidence="10">Cyclic-di-AMP synthase</fullName>
        <shortName evidence="10">c-di-AMP synthase</shortName>
    </alternativeName>
</protein>
<evidence type="ECO:0000256" key="1">
    <source>
        <dbReference type="ARBA" id="ARBA00000877"/>
    </source>
</evidence>
<dbReference type="EMBL" id="AP025523">
    <property type="protein sequence ID" value="BDE06447.1"/>
    <property type="molecule type" value="Genomic_DNA"/>
</dbReference>
<dbReference type="HAMAP" id="MF_01499">
    <property type="entry name" value="DacA"/>
    <property type="match status" value="1"/>
</dbReference>
<dbReference type="Pfam" id="PF19293">
    <property type="entry name" value="CdaA_N"/>
    <property type="match status" value="1"/>
</dbReference>
<dbReference type="PANTHER" id="PTHR34185:SF1">
    <property type="entry name" value="DIADENYLATE CYCLASE"/>
    <property type="match status" value="1"/>
</dbReference>
<dbReference type="NCBIfam" id="TIGR00159">
    <property type="entry name" value="diadenylate cyclase CdaA"/>
    <property type="match status" value="1"/>
</dbReference>
<evidence type="ECO:0000256" key="2">
    <source>
        <dbReference type="ARBA" id="ARBA00022475"/>
    </source>
</evidence>
<dbReference type="GO" id="GO:0005886">
    <property type="term" value="C:plasma membrane"/>
    <property type="evidence" value="ECO:0007669"/>
    <property type="project" value="UniProtKB-SubCell"/>
</dbReference>
<keyword evidence="4 10" id="KW-0812">Transmembrane</keyword>
<dbReference type="GO" id="GO:0106408">
    <property type="term" value="F:diadenylate cyclase activity"/>
    <property type="evidence" value="ECO:0007669"/>
    <property type="project" value="UniProtKB-EC"/>
</dbReference>
<comment type="subcellular location">
    <subcellularLocation>
        <location evidence="10">Cell membrane</location>
        <topology evidence="10">Single-pass membrane protein</topology>
    </subcellularLocation>
</comment>
<accession>A0AAN2CAA1</accession>
<dbReference type="GO" id="GO:0005524">
    <property type="term" value="F:ATP binding"/>
    <property type="evidence" value="ECO:0007669"/>
    <property type="project" value="UniProtKB-UniRule"/>
</dbReference>
<dbReference type="PANTHER" id="PTHR34185">
    <property type="entry name" value="DIADENYLATE CYCLASE"/>
    <property type="match status" value="1"/>
</dbReference>
<dbReference type="GO" id="GO:0006171">
    <property type="term" value="P:cAMP biosynthetic process"/>
    <property type="evidence" value="ECO:0007669"/>
    <property type="project" value="InterPro"/>
</dbReference>
<keyword evidence="2 10" id="KW-1003">Cell membrane</keyword>
<evidence type="ECO:0000259" key="11">
    <source>
        <dbReference type="PROSITE" id="PS51794"/>
    </source>
</evidence>
<dbReference type="SUPFAM" id="SSF143597">
    <property type="entry name" value="YojJ-like"/>
    <property type="match status" value="1"/>
</dbReference>
<evidence type="ECO:0000256" key="6">
    <source>
        <dbReference type="ARBA" id="ARBA00022741"/>
    </source>
</evidence>
<comment type="subunit">
    <text evidence="10">Probably a homodimer.</text>
</comment>
<proteinExistence type="inferred from homology"/>
<keyword evidence="13" id="KW-1185">Reference proteome</keyword>
<dbReference type="InterPro" id="IPR036888">
    <property type="entry name" value="DNA_integrity_DisA_N_sf"/>
</dbReference>
<evidence type="ECO:0000256" key="9">
    <source>
        <dbReference type="ARBA" id="ARBA00023136"/>
    </source>
</evidence>
<keyword evidence="7 10" id="KW-0067">ATP-binding</keyword>
<keyword evidence="9 10" id="KW-0472">Membrane</keyword>
<dbReference type="GO" id="GO:0004016">
    <property type="term" value="F:adenylate cyclase activity"/>
    <property type="evidence" value="ECO:0007669"/>
    <property type="project" value="UniProtKB-UniRule"/>
</dbReference>
<dbReference type="PIRSF" id="PIRSF004793">
    <property type="entry name" value="UCP004793"/>
    <property type="match status" value="1"/>
</dbReference>
<keyword evidence="6 10" id="KW-0547">Nucleotide-binding</keyword>
<comment type="function">
    <text evidence="10">Catalyzes the condensation of 2 ATP molecules into cyclic di-AMP (c-di-AMP), a second messenger used to regulate differing processes in different bacteria.</text>
</comment>
<evidence type="ECO:0000256" key="4">
    <source>
        <dbReference type="ARBA" id="ARBA00022692"/>
    </source>
</evidence>
<dbReference type="KEGG" id="vab:WPS_17230"/>
<feature type="domain" description="DAC" evidence="11">
    <location>
        <begin position="82"/>
        <end position="243"/>
    </location>
</feature>
<dbReference type="InterPro" id="IPR003390">
    <property type="entry name" value="DNA_integrity_scan_DisA_N"/>
</dbReference>
<evidence type="ECO:0000256" key="7">
    <source>
        <dbReference type="ARBA" id="ARBA00022840"/>
    </source>
</evidence>